<feature type="domain" description="Helicase C-terminal" evidence="6">
    <location>
        <begin position="872"/>
        <end position="1046"/>
    </location>
</feature>
<evidence type="ECO:0000256" key="3">
    <source>
        <dbReference type="ARBA" id="ARBA00022806"/>
    </source>
</evidence>
<sequence length="1447" mass="159112">MRFWSLPPAARVQIWSKCAESRTLKLALRPQAYAALSVSPRVRLPTISAGRYATVNVSESNKILQPPVKDGSKEISLDWDGITDAVREAMDRQSQKSPKEKDAVLANLQWCVKNRTIFSKALADRQFLPRIQTAMSASDPIIKIGGIIDEAMPHLLDITRKEQYANAPPRLFQVDSAHNEIHNICQDLKIGQEIEAKISSDGVNVECALQLKIPGIADEHTFGKGPIKRVAKRKAWAAMLTRLDTTGALSKLLSPSTVKQKDTIPKADGALGFEPLVGEIELVDVEEEIMRQEKDGLVDVFNYAAKFGLVPHFATRMLKRRVRGSGKRKVRKVVQVSIRLPEQKIDVVAHGDTGLEAEVTAVLAFKRAAEQLQMQHDQVPGIDKNFRALSVLTAPYFVRKVARLENRNPLELKREELPSHDIIGIACQLELNGEPIGQRVVGRTKRAAEQLACLTAAVELARKRPEVLSQFAASLTQGSSSRSEMLGSYPAIATGLKAEALDIMKSTLSEAGHAGLSHYQESLTAMSTSMARPRRRPCPQTASAAASRLLLDRLQRFEADSSTAEIRNARAALPMSHYSSKVLDIVSSNVYSIVVGATGSGKTTQVPQIILDDEIRRSEGGKCNVICTQPRRLAATSVARRVATERGENLGQSVGYQVRGDSKLPRVGGSITYCTTGLLVERLKWDADGVMDDATHLIIDEVHERDIFIDFLLIVLKKAITARQLAGKTVPKVILMSATMDTRLFSAYLPNEVDGKSTPCPSLDVPGRTFPVKEKYLDDILGEITKAHPEEFLRLAARDKDDTSDYLIAERAFERVGGEAEPVADGGTVSVADDEANSVASSMDWKKKQDQNDSQAVQKEEGLVPIALLVATIAHICETTADGAILAFLPGLQEITAAEVLMKQEAVFGIDFTDEVAFCIHLLHSTVPADQQRAIFEPIPASCRRIILSTNIAETSVTVPDVKHVIDLGKLRQNTYAHEQRVSALRTVWESNSNARQRAGRAGRVSDGNYYALYSRKRREAMPPSGLPELLRADLQATCLSIKAQGFQESVSSFLSAAIEPPLPEAVQFAVENLKAIEAFTENEEVTALGGVLAKLPVHPALGKMILLGLIFRCLDPMIIIASMYGERALFMNPPDNRMVARATKQHFNLANSDHLAALKGFQDLRQHSHDSDERSVFQRANRLFLHYGGFRAISRTAKQVEETLIDAGLLDADATQVTDTLEIGGEALNRNSNNVDLIKCLLLAGVYPNVGVRGAHVKSRLFRTASSDKVLMHPSSVNAVTLRDQSSHAQIYAFTTLVQSLSGGVLFIRDSSLITPLAAMLFGGRLEADESSQELLMDEWLPFKFDGNARETMALIKEFREAKDRMLNSVFRLLSNPNETAKAVDVMEIFTDGLVRLLDADAEGRESEKILDRQKIPTLNGDVLQETAWSSISQLYRSKALSRMEL</sequence>
<evidence type="ECO:0000313" key="7">
    <source>
        <dbReference type="EMBL" id="KAJ4344643.1"/>
    </source>
</evidence>
<evidence type="ECO:0000259" key="5">
    <source>
        <dbReference type="PROSITE" id="PS51192"/>
    </source>
</evidence>
<dbReference type="SMART" id="SM00490">
    <property type="entry name" value="HELICc"/>
    <property type="match status" value="1"/>
</dbReference>
<evidence type="ECO:0000256" key="4">
    <source>
        <dbReference type="ARBA" id="ARBA00022840"/>
    </source>
</evidence>
<dbReference type="SUPFAM" id="SSF52540">
    <property type="entry name" value="P-loop containing nucleoside triphosphate hydrolases"/>
    <property type="match status" value="1"/>
</dbReference>
<evidence type="ECO:0000256" key="1">
    <source>
        <dbReference type="ARBA" id="ARBA00022741"/>
    </source>
</evidence>
<keyword evidence="8" id="KW-1185">Reference proteome</keyword>
<keyword evidence="3" id="KW-0347">Helicase</keyword>
<dbReference type="InterPro" id="IPR001650">
    <property type="entry name" value="Helicase_C-like"/>
</dbReference>
<dbReference type="InterPro" id="IPR011545">
    <property type="entry name" value="DEAD/DEAH_box_helicase_dom"/>
</dbReference>
<dbReference type="InterPro" id="IPR014001">
    <property type="entry name" value="Helicase_ATP-bd"/>
</dbReference>
<dbReference type="InterPro" id="IPR027417">
    <property type="entry name" value="P-loop_NTPase"/>
</dbReference>
<keyword evidence="4" id="KW-0067">ATP-binding</keyword>
<keyword evidence="2" id="KW-0378">Hydrolase</keyword>
<dbReference type="Gene3D" id="1.20.120.1080">
    <property type="match status" value="1"/>
</dbReference>
<dbReference type="Pfam" id="PF00271">
    <property type="entry name" value="Helicase_C"/>
    <property type="match status" value="1"/>
</dbReference>
<dbReference type="GO" id="GO:0004386">
    <property type="term" value="F:helicase activity"/>
    <property type="evidence" value="ECO:0007669"/>
    <property type="project" value="UniProtKB-KW"/>
</dbReference>
<dbReference type="Pfam" id="PF21010">
    <property type="entry name" value="HA2_C"/>
    <property type="match status" value="1"/>
</dbReference>
<dbReference type="Gene3D" id="3.40.50.300">
    <property type="entry name" value="P-loop containing nucleotide triphosphate hydrolases"/>
    <property type="match status" value="2"/>
</dbReference>
<keyword evidence="1" id="KW-0547">Nucleotide-binding</keyword>
<evidence type="ECO:0000259" key="6">
    <source>
        <dbReference type="PROSITE" id="PS51194"/>
    </source>
</evidence>
<dbReference type="SMART" id="SM00487">
    <property type="entry name" value="DEXDc"/>
    <property type="match status" value="1"/>
</dbReference>
<comment type="caution">
    <text evidence="7">The sequence shown here is derived from an EMBL/GenBank/DDBJ whole genome shotgun (WGS) entry which is preliminary data.</text>
</comment>
<dbReference type="SMART" id="SM00847">
    <property type="entry name" value="HA2"/>
    <property type="match status" value="1"/>
</dbReference>
<dbReference type="CDD" id="cd18791">
    <property type="entry name" value="SF2_C_RHA"/>
    <property type="match status" value="1"/>
</dbReference>
<reference evidence="7" key="1">
    <citation type="submission" date="2022-10" db="EMBL/GenBank/DDBJ databases">
        <title>Tapping the CABI collections for fungal endophytes: first genome assemblies for Collariella, Neodidymelliopsis, Ascochyta clinopodiicola, Didymella pomorum, Didymosphaeria variabile, Neocosmospora piperis and Neocucurbitaria cava.</title>
        <authorList>
            <person name="Hill R."/>
        </authorList>
    </citation>
    <scope>NUCLEOTIDE SEQUENCE</scope>
    <source>
        <strain evidence="7">IMI 356815</strain>
    </source>
</reference>
<dbReference type="OrthoDB" id="5600252at2759"/>
<proteinExistence type="predicted"/>
<dbReference type="Pfam" id="PF00270">
    <property type="entry name" value="DEAD"/>
    <property type="match status" value="1"/>
</dbReference>
<evidence type="ECO:0000313" key="8">
    <source>
        <dbReference type="Proteomes" id="UP001140513"/>
    </source>
</evidence>
<dbReference type="PROSITE" id="PS51192">
    <property type="entry name" value="HELICASE_ATP_BIND_1"/>
    <property type="match status" value="1"/>
</dbReference>
<gene>
    <name evidence="7" type="ORF">N0V89_012387</name>
</gene>
<dbReference type="Pfam" id="PF07717">
    <property type="entry name" value="OB_NTP_bind"/>
    <property type="match status" value="1"/>
</dbReference>
<dbReference type="GO" id="GO:0005524">
    <property type="term" value="F:ATP binding"/>
    <property type="evidence" value="ECO:0007669"/>
    <property type="project" value="UniProtKB-KW"/>
</dbReference>
<dbReference type="PANTHER" id="PTHR18934">
    <property type="entry name" value="ATP-DEPENDENT RNA HELICASE"/>
    <property type="match status" value="1"/>
</dbReference>
<dbReference type="InterPro" id="IPR007502">
    <property type="entry name" value="Helicase-assoc_dom"/>
</dbReference>
<protein>
    <recommendedName>
        <fullName evidence="9">P-loop containing nucleoside triphosphate hydrolase protein</fullName>
    </recommendedName>
</protein>
<dbReference type="PROSITE" id="PS51194">
    <property type="entry name" value="HELICASE_CTER"/>
    <property type="match status" value="1"/>
</dbReference>
<evidence type="ECO:0000256" key="2">
    <source>
        <dbReference type="ARBA" id="ARBA00022801"/>
    </source>
</evidence>
<evidence type="ECO:0008006" key="9">
    <source>
        <dbReference type="Google" id="ProtNLM"/>
    </source>
</evidence>
<dbReference type="Proteomes" id="UP001140513">
    <property type="component" value="Unassembled WGS sequence"/>
</dbReference>
<dbReference type="CDD" id="cd17917">
    <property type="entry name" value="DEXHc_RHA-like"/>
    <property type="match status" value="1"/>
</dbReference>
<dbReference type="EMBL" id="JAPEUX010000010">
    <property type="protein sequence ID" value="KAJ4344643.1"/>
    <property type="molecule type" value="Genomic_DNA"/>
</dbReference>
<dbReference type="GO" id="GO:0016787">
    <property type="term" value="F:hydrolase activity"/>
    <property type="evidence" value="ECO:0007669"/>
    <property type="project" value="UniProtKB-KW"/>
</dbReference>
<accession>A0A9W8X9C0</accession>
<dbReference type="GeneID" id="80915917"/>
<dbReference type="PANTHER" id="PTHR18934:SF203">
    <property type="entry name" value="ATP-DEPENDENT RNA HELICASE A"/>
    <property type="match status" value="1"/>
</dbReference>
<dbReference type="InterPro" id="IPR011709">
    <property type="entry name" value="DEAD-box_helicase_OB_fold"/>
</dbReference>
<dbReference type="FunFam" id="1.20.120.1080:FF:000002">
    <property type="entry name" value="Putative ATP-dependent RNA helicase DHX36"/>
    <property type="match status" value="1"/>
</dbReference>
<feature type="domain" description="Helicase ATP-binding" evidence="5">
    <location>
        <begin position="583"/>
        <end position="758"/>
    </location>
</feature>
<dbReference type="RefSeq" id="XP_056065095.1">
    <property type="nucleotide sequence ID" value="XM_056221108.1"/>
</dbReference>
<name>A0A9W8X9C0_9PLEO</name>
<dbReference type="GO" id="GO:0003723">
    <property type="term" value="F:RNA binding"/>
    <property type="evidence" value="ECO:0007669"/>
    <property type="project" value="TreeGrafter"/>
</dbReference>
<organism evidence="7 8">
    <name type="scientific">Didymosphaeria variabile</name>
    <dbReference type="NCBI Taxonomy" id="1932322"/>
    <lineage>
        <taxon>Eukaryota</taxon>
        <taxon>Fungi</taxon>
        <taxon>Dikarya</taxon>
        <taxon>Ascomycota</taxon>
        <taxon>Pezizomycotina</taxon>
        <taxon>Dothideomycetes</taxon>
        <taxon>Pleosporomycetidae</taxon>
        <taxon>Pleosporales</taxon>
        <taxon>Massarineae</taxon>
        <taxon>Didymosphaeriaceae</taxon>
        <taxon>Didymosphaeria</taxon>
    </lineage>
</organism>